<keyword evidence="3" id="KW-1185">Reference proteome</keyword>
<dbReference type="Pfam" id="PF16074">
    <property type="entry name" value="PilW"/>
    <property type="match status" value="1"/>
</dbReference>
<keyword evidence="1" id="KW-0812">Transmembrane</keyword>
<feature type="transmembrane region" description="Helical" evidence="1">
    <location>
        <begin position="21"/>
        <end position="42"/>
    </location>
</feature>
<evidence type="ECO:0000256" key="1">
    <source>
        <dbReference type="SAM" id="Phobius"/>
    </source>
</evidence>
<dbReference type="KEGG" id="pbh:AAW51_1445"/>
<dbReference type="AlphaFoldDB" id="A0A0G3BL82"/>
<evidence type="ECO:0000313" key="3">
    <source>
        <dbReference type="Proteomes" id="UP000035352"/>
    </source>
</evidence>
<dbReference type="STRING" id="413882.AAW51_1445"/>
<dbReference type="InterPro" id="IPR012902">
    <property type="entry name" value="N_methyl_site"/>
</dbReference>
<name>A0A0G3BL82_9BURK</name>
<dbReference type="InterPro" id="IPR032092">
    <property type="entry name" value="PilW"/>
</dbReference>
<keyword evidence="1" id="KW-1133">Transmembrane helix</keyword>
<evidence type="ECO:0000313" key="2">
    <source>
        <dbReference type="EMBL" id="AKJ28136.1"/>
    </source>
</evidence>
<dbReference type="Pfam" id="PF07963">
    <property type="entry name" value="N_methyl"/>
    <property type="match status" value="1"/>
</dbReference>
<protein>
    <submittedName>
        <fullName evidence="2">Type IV fimbrial biogenesis protein PilW</fullName>
    </submittedName>
</protein>
<dbReference type="GO" id="GO:0043683">
    <property type="term" value="P:type IV pilus assembly"/>
    <property type="evidence" value="ECO:0007669"/>
    <property type="project" value="InterPro"/>
</dbReference>
<sequence>MTQFHRSARAACMRGLSLVEVMISLVIGLIVVGAVLTTYLGVSGGSRYGVALAQISEDATLAMNLLRSQIAMAGYGRPYAVGGPGGNQMLKAYNGEVIRGCEGGFTDPAVAGGVGALTCVNNPALPDAIAIAYEADTSNTVGVGSPAVPSDCLGNGLTLVPPVGAAPGYFLAENRFYLDGAPPELHCKGSGGAPGTTAQPLVENVVDLQIKYGVATGTETRVAAKYVDPVTGIDPGLIVSVRVCIVVRSAANVMDAPTDYEGCNGTVTFPAGSTDRRMYRAFTSTIVLQNRLL</sequence>
<dbReference type="EMBL" id="CP011371">
    <property type="protein sequence ID" value="AKJ28136.1"/>
    <property type="molecule type" value="Genomic_DNA"/>
</dbReference>
<dbReference type="Proteomes" id="UP000035352">
    <property type="component" value="Chromosome"/>
</dbReference>
<keyword evidence="1" id="KW-0472">Membrane</keyword>
<dbReference type="PROSITE" id="PS00409">
    <property type="entry name" value="PROKAR_NTER_METHYL"/>
    <property type="match status" value="1"/>
</dbReference>
<reference evidence="2 3" key="1">
    <citation type="submission" date="2015-05" db="EMBL/GenBank/DDBJ databases">
        <authorList>
            <person name="Tang B."/>
            <person name="Yu Y."/>
        </authorList>
    </citation>
    <scope>NUCLEOTIDE SEQUENCE [LARGE SCALE GENOMIC DNA]</scope>
    <source>
        <strain evidence="2 3">DSM 7029</strain>
    </source>
</reference>
<dbReference type="RefSeq" id="WP_169787992.1">
    <property type="nucleotide sequence ID" value="NZ_CP011371.1"/>
</dbReference>
<gene>
    <name evidence="2" type="ORF">AAW51_1445</name>
</gene>
<accession>A0A0G3BL82</accession>
<organism evidence="2 3">
    <name type="scientific">Caldimonas brevitalea</name>
    <dbReference type="NCBI Taxonomy" id="413882"/>
    <lineage>
        <taxon>Bacteria</taxon>
        <taxon>Pseudomonadati</taxon>
        <taxon>Pseudomonadota</taxon>
        <taxon>Betaproteobacteria</taxon>
        <taxon>Burkholderiales</taxon>
        <taxon>Sphaerotilaceae</taxon>
        <taxon>Caldimonas</taxon>
    </lineage>
</organism>
<proteinExistence type="predicted"/>